<feature type="domain" description="YjiS-like" evidence="3">
    <location>
        <begin position="43"/>
        <end position="75"/>
    </location>
</feature>
<keyword evidence="2" id="KW-0472">Membrane</keyword>
<accession>A0A3S0VHR1</accession>
<name>A0A3S0VHR1_9PROT</name>
<keyword evidence="2" id="KW-1133">Transmembrane helix</keyword>
<feature type="transmembrane region" description="Helical" evidence="2">
    <location>
        <begin position="26"/>
        <end position="47"/>
    </location>
</feature>
<feature type="region of interest" description="Disordered" evidence="1">
    <location>
        <begin position="1"/>
        <end position="21"/>
    </location>
</feature>
<feature type="compositionally biased region" description="Basic and acidic residues" evidence="1">
    <location>
        <begin position="1"/>
        <end position="10"/>
    </location>
</feature>
<evidence type="ECO:0000256" key="2">
    <source>
        <dbReference type="SAM" id="Phobius"/>
    </source>
</evidence>
<keyword evidence="2" id="KW-0812">Transmembrane</keyword>
<comment type="caution">
    <text evidence="4">The sequence shown here is derived from an EMBL/GenBank/DDBJ whole genome shotgun (WGS) entry which is preliminary data.</text>
</comment>
<dbReference type="Proteomes" id="UP000280346">
    <property type="component" value="Unassembled WGS sequence"/>
</dbReference>
<evidence type="ECO:0000259" key="3">
    <source>
        <dbReference type="Pfam" id="PF06568"/>
    </source>
</evidence>
<dbReference type="InterPro" id="IPR009506">
    <property type="entry name" value="YjiS-like"/>
</dbReference>
<dbReference type="OrthoDB" id="8096613at2"/>
<gene>
    <name evidence="4" type="ORF">EJ913_14990</name>
</gene>
<dbReference type="AlphaFoldDB" id="A0A3S0VHR1"/>
<organism evidence="4 5">
    <name type="scientific">Azospirillum doebereinerae</name>
    <dbReference type="NCBI Taxonomy" id="92933"/>
    <lineage>
        <taxon>Bacteria</taxon>
        <taxon>Pseudomonadati</taxon>
        <taxon>Pseudomonadota</taxon>
        <taxon>Alphaproteobacteria</taxon>
        <taxon>Rhodospirillales</taxon>
        <taxon>Azospirillaceae</taxon>
        <taxon>Azospirillum</taxon>
    </lineage>
</organism>
<protein>
    <submittedName>
        <fullName evidence="4">DUF1127 domain-containing protein</fullName>
    </submittedName>
</protein>
<evidence type="ECO:0000313" key="4">
    <source>
        <dbReference type="EMBL" id="RUQ69793.1"/>
    </source>
</evidence>
<sequence>MEDPMRHTDATRSPGPYTAANGEARAVTRVAGAGFLWTIVEVLFAALERRKQRRALMGLDDHLLKDIGVSRSEVEQEVAKPFWRG</sequence>
<proteinExistence type="predicted"/>
<evidence type="ECO:0000256" key="1">
    <source>
        <dbReference type="SAM" id="MobiDB-lite"/>
    </source>
</evidence>
<reference evidence="4 5" key="1">
    <citation type="submission" date="2018-12" db="EMBL/GenBank/DDBJ databases">
        <authorList>
            <person name="Yang Y."/>
        </authorList>
    </citation>
    <scope>NUCLEOTIDE SEQUENCE [LARGE SCALE GENOMIC DNA]</scope>
    <source>
        <strain evidence="4 5">GSF71</strain>
    </source>
</reference>
<dbReference type="Pfam" id="PF06568">
    <property type="entry name" value="YjiS-like"/>
    <property type="match status" value="1"/>
</dbReference>
<evidence type="ECO:0000313" key="5">
    <source>
        <dbReference type="Proteomes" id="UP000280346"/>
    </source>
</evidence>
<dbReference type="EMBL" id="RZIJ01000011">
    <property type="protein sequence ID" value="RUQ69793.1"/>
    <property type="molecule type" value="Genomic_DNA"/>
</dbReference>
<keyword evidence="5" id="KW-1185">Reference proteome</keyword>